<dbReference type="CDD" id="cd01011">
    <property type="entry name" value="nicotinamidase"/>
    <property type="match status" value="1"/>
</dbReference>
<comment type="pathway">
    <text evidence="5">Cofactor biosynthesis; nicotinate biosynthesis; nicotinate from nicotinamide: step 1/1.</text>
</comment>
<evidence type="ECO:0000256" key="2">
    <source>
        <dbReference type="ARBA" id="ARBA00022642"/>
    </source>
</evidence>
<dbReference type="EMBL" id="AZHD01000006">
    <property type="protein sequence ID" value="OAA62899.1"/>
    <property type="molecule type" value="Genomic_DNA"/>
</dbReference>
<evidence type="ECO:0000313" key="9">
    <source>
        <dbReference type="EMBL" id="OAA62899.1"/>
    </source>
</evidence>
<evidence type="ECO:0000256" key="1">
    <source>
        <dbReference type="ARBA" id="ARBA00006336"/>
    </source>
</evidence>
<proteinExistence type="inferred from homology"/>
<dbReference type="PANTHER" id="PTHR11080:SF2">
    <property type="entry name" value="LD05707P"/>
    <property type="match status" value="1"/>
</dbReference>
<dbReference type="SUPFAM" id="SSF52499">
    <property type="entry name" value="Isochorismatase-like hydrolases"/>
    <property type="match status" value="1"/>
</dbReference>
<dbReference type="Pfam" id="PF00857">
    <property type="entry name" value="Isochorismatase"/>
    <property type="match status" value="1"/>
</dbReference>
<dbReference type="GO" id="GO:0046872">
    <property type="term" value="F:metal ion binding"/>
    <property type="evidence" value="ECO:0007669"/>
    <property type="project" value="UniProtKB-KW"/>
</dbReference>
<dbReference type="Proteomes" id="UP000076874">
    <property type="component" value="Unassembled WGS sequence"/>
</dbReference>
<protein>
    <recommendedName>
        <fullName evidence="6">nicotinamidase</fullName>
        <ecNumber evidence="6">3.5.1.19</ecNumber>
    </recommendedName>
    <alternativeName>
        <fullName evidence="7">Nicotinamide deamidase</fullName>
    </alternativeName>
</protein>
<evidence type="ECO:0000256" key="7">
    <source>
        <dbReference type="ARBA" id="ARBA00043224"/>
    </source>
</evidence>
<dbReference type="InterPro" id="IPR052347">
    <property type="entry name" value="Isochorismatase_Nicotinamidase"/>
</dbReference>
<evidence type="ECO:0000256" key="4">
    <source>
        <dbReference type="ARBA" id="ARBA00022801"/>
    </source>
</evidence>
<dbReference type="EC" id="3.5.1.19" evidence="6"/>
<evidence type="ECO:0000256" key="6">
    <source>
        <dbReference type="ARBA" id="ARBA00039017"/>
    </source>
</evidence>
<keyword evidence="3" id="KW-0479">Metal-binding</keyword>
<gene>
    <name evidence="9" type="ORF">SPI_04439</name>
</gene>
<sequence>MAASAFRPALVVVDVQEDFCPPSGALAVPDGRAVVPVANALLALPRFVLRVATKDWHPPNHISFAANHRRPENNAPKQPFVDTATVVNPRNPDEAPYETRLWPVHCVQGTPGAALVAALDPEYRIDIVVEKGTDPAVEMYSAFYDPFTNPRISDSGLADLLRHPPAAKRDHAPDAATSGPITHVFVVGLAADYCVRSTALDALKEGFVTYIVEDGTRAVDPVAWPAQRDALRAAGVGVVGLDGPEVARLRG</sequence>
<dbReference type="STRING" id="1081102.A0A167VR64"/>
<dbReference type="Gene3D" id="3.40.50.850">
    <property type="entry name" value="Isochorismatase-like"/>
    <property type="match status" value="1"/>
</dbReference>
<keyword evidence="4" id="KW-0378">Hydrolase</keyword>
<evidence type="ECO:0000256" key="5">
    <source>
        <dbReference type="ARBA" id="ARBA00037900"/>
    </source>
</evidence>
<dbReference type="GO" id="GO:0008936">
    <property type="term" value="F:nicotinamidase activity"/>
    <property type="evidence" value="ECO:0007669"/>
    <property type="project" value="UniProtKB-EC"/>
</dbReference>
<dbReference type="AlphaFoldDB" id="A0A167VR64"/>
<name>A0A167VR64_9HYPO</name>
<dbReference type="PANTHER" id="PTHR11080">
    <property type="entry name" value="PYRAZINAMIDASE/NICOTINAMIDASE"/>
    <property type="match status" value="1"/>
</dbReference>
<feature type="domain" description="Isochorismatase-like" evidence="8">
    <location>
        <begin position="9"/>
        <end position="239"/>
    </location>
</feature>
<comment type="similarity">
    <text evidence="1">Belongs to the isochorismatase family.</text>
</comment>
<accession>A0A167VR64</accession>
<organism evidence="9 10">
    <name type="scientific">Niveomyces insectorum RCEF 264</name>
    <dbReference type="NCBI Taxonomy" id="1081102"/>
    <lineage>
        <taxon>Eukaryota</taxon>
        <taxon>Fungi</taxon>
        <taxon>Dikarya</taxon>
        <taxon>Ascomycota</taxon>
        <taxon>Pezizomycotina</taxon>
        <taxon>Sordariomycetes</taxon>
        <taxon>Hypocreomycetidae</taxon>
        <taxon>Hypocreales</taxon>
        <taxon>Cordycipitaceae</taxon>
        <taxon>Niveomyces</taxon>
    </lineage>
</organism>
<dbReference type="InterPro" id="IPR036380">
    <property type="entry name" value="Isochorismatase-like_sf"/>
</dbReference>
<dbReference type="OrthoDB" id="3341310at2759"/>
<evidence type="ECO:0000259" key="8">
    <source>
        <dbReference type="Pfam" id="PF00857"/>
    </source>
</evidence>
<comment type="caution">
    <text evidence="9">The sequence shown here is derived from an EMBL/GenBank/DDBJ whole genome shotgun (WGS) entry which is preliminary data.</text>
</comment>
<reference evidence="9 10" key="1">
    <citation type="journal article" date="2016" name="Genome Biol. Evol.">
        <title>Divergent and convergent evolution of fungal pathogenicity.</title>
        <authorList>
            <person name="Shang Y."/>
            <person name="Xiao G."/>
            <person name="Zheng P."/>
            <person name="Cen K."/>
            <person name="Zhan S."/>
            <person name="Wang C."/>
        </authorList>
    </citation>
    <scope>NUCLEOTIDE SEQUENCE [LARGE SCALE GENOMIC DNA]</scope>
    <source>
        <strain evidence="9 10">RCEF 264</strain>
    </source>
</reference>
<evidence type="ECO:0000256" key="3">
    <source>
        <dbReference type="ARBA" id="ARBA00022723"/>
    </source>
</evidence>
<dbReference type="GO" id="GO:0019363">
    <property type="term" value="P:pyridine nucleotide biosynthetic process"/>
    <property type="evidence" value="ECO:0007669"/>
    <property type="project" value="UniProtKB-KW"/>
</dbReference>
<keyword evidence="10" id="KW-1185">Reference proteome</keyword>
<keyword evidence="2" id="KW-0662">Pyridine nucleotide biosynthesis</keyword>
<evidence type="ECO:0000313" key="10">
    <source>
        <dbReference type="Proteomes" id="UP000076874"/>
    </source>
</evidence>
<dbReference type="InterPro" id="IPR000868">
    <property type="entry name" value="Isochorismatase-like_dom"/>
</dbReference>